<comment type="subunit">
    <text evidence="6">Homotetramer, a dimer of dimers. One homotetramer interacts with 1 SecA dimer.</text>
</comment>
<dbReference type="KEGG" id="ssau:H8M03_00600"/>
<dbReference type="SUPFAM" id="SSF54611">
    <property type="entry name" value="SecB-like"/>
    <property type="match status" value="1"/>
</dbReference>
<organism evidence="8 9">
    <name type="scientific">Sphingomonas sabuli</name>
    <dbReference type="NCBI Taxonomy" id="2764186"/>
    <lineage>
        <taxon>Bacteria</taxon>
        <taxon>Pseudomonadati</taxon>
        <taxon>Pseudomonadota</taxon>
        <taxon>Alphaproteobacteria</taxon>
        <taxon>Sphingomonadales</taxon>
        <taxon>Sphingomonadaceae</taxon>
        <taxon>Sphingomonas</taxon>
    </lineage>
</organism>
<name>A0A7G9L2Q7_9SPHN</name>
<keyword evidence="4 6" id="KW-0811">Translocation</keyword>
<evidence type="ECO:0000313" key="9">
    <source>
        <dbReference type="Proteomes" id="UP000515861"/>
    </source>
</evidence>
<protein>
    <recommendedName>
        <fullName evidence="6">Protein-export protein SecB</fullName>
    </recommendedName>
</protein>
<comment type="function">
    <text evidence="6">One of the proteins required for the normal export of preproteins out of the cell cytoplasm. It is a molecular chaperone that binds to a subset of precursor proteins, maintaining them in a translocation-competent state. It also specifically binds to its receptor SecA.</text>
</comment>
<dbReference type="InterPro" id="IPR035958">
    <property type="entry name" value="SecB-like_sf"/>
</dbReference>
<dbReference type="HAMAP" id="MF_00821">
    <property type="entry name" value="SecB"/>
    <property type="match status" value="1"/>
</dbReference>
<evidence type="ECO:0000256" key="1">
    <source>
        <dbReference type="ARBA" id="ARBA00009990"/>
    </source>
</evidence>
<dbReference type="InterPro" id="IPR003708">
    <property type="entry name" value="SecB"/>
</dbReference>
<keyword evidence="3 6" id="KW-0653">Protein transport</keyword>
<feature type="region of interest" description="Disordered" evidence="7">
    <location>
        <begin position="157"/>
        <end position="181"/>
    </location>
</feature>
<accession>A0A7G9L2Q7</accession>
<dbReference type="GO" id="GO:0005737">
    <property type="term" value="C:cytoplasm"/>
    <property type="evidence" value="ECO:0007669"/>
    <property type="project" value="UniProtKB-SubCell"/>
</dbReference>
<reference evidence="8 9" key="1">
    <citation type="submission" date="2020-08" db="EMBL/GenBank/DDBJ databases">
        <title>Sphingomonas sp. sand1-3 16S ribosomal RNA gene Genome sequencing and assembly.</title>
        <authorList>
            <person name="Kang M."/>
        </authorList>
    </citation>
    <scope>NUCLEOTIDE SEQUENCE [LARGE SCALE GENOMIC DNA]</scope>
    <source>
        <strain evidence="9">sand1-3</strain>
    </source>
</reference>
<evidence type="ECO:0000256" key="2">
    <source>
        <dbReference type="ARBA" id="ARBA00022448"/>
    </source>
</evidence>
<feature type="region of interest" description="Disordered" evidence="7">
    <location>
        <begin position="1"/>
        <end position="20"/>
    </location>
</feature>
<dbReference type="RefSeq" id="WP_187479861.1">
    <property type="nucleotide sequence ID" value="NZ_CP060697.1"/>
</dbReference>
<dbReference type="EMBL" id="CP060697">
    <property type="protein sequence ID" value="QNM82906.1"/>
    <property type="molecule type" value="Genomic_DNA"/>
</dbReference>
<evidence type="ECO:0000256" key="6">
    <source>
        <dbReference type="HAMAP-Rule" id="MF_00821"/>
    </source>
</evidence>
<keyword evidence="6" id="KW-0963">Cytoplasm</keyword>
<sequence length="181" mass="19372">MAQDDPARAGNGSDTSETAPQAATLGQYIKDLSVESPSAPAVYQWQDQAALDVSFNLNVEKVSDDVHEVMLKVEVKAQSQSGIHFLVDLSYAGLFGIRNFPEEALAPFLLVEAPRLLFPFVRQIICDSVQNMGFPPLLLDPIDFAAAYMQQMQAAQQQGGDASLGTTASDPAPAGEDEGKA</sequence>
<evidence type="ECO:0000256" key="3">
    <source>
        <dbReference type="ARBA" id="ARBA00022927"/>
    </source>
</evidence>
<dbReference type="PANTHER" id="PTHR36918:SF1">
    <property type="entry name" value="PROTEIN-EXPORT PROTEIN SECB"/>
    <property type="match status" value="1"/>
</dbReference>
<dbReference type="AlphaFoldDB" id="A0A7G9L2Q7"/>
<dbReference type="NCBIfam" id="NF004392">
    <property type="entry name" value="PRK05751.1-3"/>
    <property type="match status" value="1"/>
</dbReference>
<dbReference type="PRINTS" id="PR01594">
    <property type="entry name" value="SECBCHAPRONE"/>
</dbReference>
<keyword evidence="5 6" id="KW-0143">Chaperone</keyword>
<gene>
    <name evidence="6 8" type="primary">secB</name>
    <name evidence="8" type="ORF">H8M03_00600</name>
</gene>
<evidence type="ECO:0000256" key="4">
    <source>
        <dbReference type="ARBA" id="ARBA00023010"/>
    </source>
</evidence>
<dbReference type="Pfam" id="PF02556">
    <property type="entry name" value="SecB"/>
    <property type="match status" value="1"/>
</dbReference>
<dbReference type="GO" id="GO:0015031">
    <property type="term" value="P:protein transport"/>
    <property type="evidence" value="ECO:0007669"/>
    <property type="project" value="UniProtKB-UniRule"/>
</dbReference>
<comment type="subcellular location">
    <subcellularLocation>
        <location evidence="6">Cytoplasm</location>
    </subcellularLocation>
</comment>
<dbReference type="GO" id="GO:0051082">
    <property type="term" value="F:unfolded protein binding"/>
    <property type="evidence" value="ECO:0007669"/>
    <property type="project" value="InterPro"/>
</dbReference>
<dbReference type="Gene3D" id="3.10.420.10">
    <property type="entry name" value="SecB-like"/>
    <property type="match status" value="1"/>
</dbReference>
<keyword evidence="9" id="KW-1185">Reference proteome</keyword>
<proteinExistence type="inferred from homology"/>
<evidence type="ECO:0000313" key="8">
    <source>
        <dbReference type="EMBL" id="QNM82906.1"/>
    </source>
</evidence>
<dbReference type="PANTHER" id="PTHR36918">
    <property type="match status" value="1"/>
</dbReference>
<dbReference type="NCBIfam" id="TIGR00809">
    <property type="entry name" value="secB"/>
    <property type="match status" value="1"/>
</dbReference>
<evidence type="ECO:0000256" key="7">
    <source>
        <dbReference type="SAM" id="MobiDB-lite"/>
    </source>
</evidence>
<keyword evidence="2 6" id="KW-0813">Transport</keyword>
<comment type="similarity">
    <text evidence="1 6">Belongs to the SecB family.</text>
</comment>
<dbReference type="Proteomes" id="UP000515861">
    <property type="component" value="Chromosome"/>
</dbReference>
<dbReference type="GO" id="GO:0006457">
    <property type="term" value="P:protein folding"/>
    <property type="evidence" value="ECO:0007669"/>
    <property type="project" value="UniProtKB-UniRule"/>
</dbReference>
<evidence type="ECO:0000256" key="5">
    <source>
        <dbReference type="ARBA" id="ARBA00023186"/>
    </source>
</evidence>
<dbReference type="GO" id="GO:0051262">
    <property type="term" value="P:protein tetramerization"/>
    <property type="evidence" value="ECO:0007669"/>
    <property type="project" value="InterPro"/>
</dbReference>